<dbReference type="GO" id="GO:0032259">
    <property type="term" value="P:methylation"/>
    <property type="evidence" value="ECO:0007669"/>
    <property type="project" value="UniProtKB-KW"/>
</dbReference>
<evidence type="ECO:0000313" key="2">
    <source>
        <dbReference type="Proteomes" id="UP000249198"/>
    </source>
</evidence>
<dbReference type="InterPro" id="IPR029063">
    <property type="entry name" value="SAM-dependent_MTases_sf"/>
</dbReference>
<proteinExistence type="predicted"/>
<dbReference type="Gene3D" id="3.40.50.150">
    <property type="entry name" value="Vaccinia Virus protein VP39"/>
    <property type="match status" value="1"/>
</dbReference>
<dbReference type="RefSeq" id="WP_273233851.1">
    <property type="nucleotide sequence ID" value="NZ_QFOH01000023.1"/>
</dbReference>
<sequence>MLAEVTGGNDAGYYSHVRDEIAQLLPERLERVLEIGCGRGDTLEWVRNLGRTRTTYGIELFSDSADAARAKVDCVICGDFEVIGLPEDFAGFDLILCLDVLEHFVDPWKAVRRIGELLAPGGSIITSIPNVRHFRVVLPLLLQGRWQYENSGILDRTHLRFFTRQTAIELMSSSGLILDSVSSTGLERGRKTRYLNWATLGLFKPLFEYQYLIKVTNPGKRIGSP</sequence>
<reference evidence="1 2" key="1">
    <citation type="submission" date="2017-08" db="EMBL/GenBank/DDBJ databases">
        <title>Infants hospitalized years apart are colonized by the same room-sourced microbial strains.</title>
        <authorList>
            <person name="Brooks B."/>
            <person name="Olm M.R."/>
            <person name="Firek B.A."/>
            <person name="Baker R."/>
            <person name="Thomas B.C."/>
            <person name="Morowitz M.J."/>
            <person name="Banfield J.F."/>
        </authorList>
    </citation>
    <scope>NUCLEOTIDE SEQUENCE [LARGE SCALE GENOMIC DNA]</scope>
    <source>
        <strain evidence="1">S2_009_000_R2_77</strain>
    </source>
</reference>
<name>A0A2W5CVD4_9PSED</name>
<comment type="caution">
    <text evidence="1">The sequence shown here is derived from an EMBL/GenBank/DDBJ whole genome shotgun (WGS) entry which is preliminary data.</text>
</comment>
<gene>
    <name evidence="1" type="ORF">DI599_17295</name>
</gene>
<dbReference type="Pfam" id="PF13489">
    <property type="entry name" value="Methyltransf_23"/>
    <property type="match status" value="1"/>
</dbReference>
<evidence type="ECO:0000313" key="1">
    <source>
        <dbReference type="EMBL" id="PZP21958.1"/>
    </source>
</evidence>
<keyword evidence="1" id="KW-0808">Transferase</keyword>
<dbReference type="PANTHER" id="PTHR43861:SF6">
    <property type="entry name" value="METHYLTRANSFERASE TYPE 11"/>
    <property type="match status" value="1"/>
</dbReference>
<protein>
    <submittedName>
        <fullName evidence="1">Methyltransferase type 12</fullName>
    </submittedName>
</protein>
<keyword evidence="1" id="KW-0489">Methyltransferase</keyword>
<organism evidence="1 2">
    <name type="scientific">Pseudomonas kuykendallii</name>
    <dbReference type="NCBI Taxonomy" id="1007099"/>
    <lineage>
        <taxon>Bacteria</taxon>
        <taxon>Pseudomonadati</taxon>
        <taxon>Pseudomonadota</taxon>
        <taxon>Gammaproteobacteria</taxon>
        <taxon>Pseudomonadales</taxon>
        <taxon>Pseudomonadaceae</taxon>
        <taxon>Pseudomonas</taxon>
    </lineage>
</organism>
<dbReference type="PANTHER" id="PTHR43861">
    <property type="entry name" value="TRANS-ACONITATE 2-METHYLTRANSFERASE-RELATED"/>
    <property type="match status" value="1"/>
</dbReference>
<dbReference type="EMBL" id="QFOH01000023">
    <property type="protein sequence ID" value="PZP21958.1"/>
    <property type="molecule type" value="Genomic_DNA"/>
</dbReference>
<accession>A0A2W5CVD4</accession>
<dbReference type="CDD" id="cd02440">
    <property type="entry name" value="AdoMet_MTases"/>
    <property type="match status" value="1"/>
</dbReference>
<dbReference type="AlphaFoldDB" id="A0A2W5CVD4"/>
<dbReference type="SUPFAM" id="SSF53335">
    <property type="entry name" value="S-adenosyl-L-methionine-dependent methyltransferases"/>
    <property type="match status" value="1"/>
</dbReference>
<dbReference type="GO" id="GO:0008168">
    <property type="term" value="F:methyltransferase activity"/>
    <property type="evidence" value="ECO:0007669"/>
    <property type="project" value="UniProtKB-KW"/>
</dbReference>
<dbReference type="Proteomes" id="UP000249198">
    <property type="component" value="Unassembled WGS sequence"/>
</dbReference>